<dbReference type="PROSITE" id="PS00518">
    <property type="entry name" value="ZF_RING_1"/>
    <property type="match status" value="1"/>
</dbReference>
<dbReference type="InterPro" id="IPR017907">
    <property type="entry name" value="Znf_RING_CS"/>
</dbReference>
<evidence type="ECO:0000259" key="7">
    <source>
        <dbReference type="PROSITE" id="PS50089"/>
    </source>
</evidence>
<dbReference type="Proteomes" id="UP001365542">
    <property type="component" value="Unassembled WGS sequence"/>
</dbReference>
<dbReference type="PROSITE" id="PS51787">
    <property type="entry name" value="LON_N"/>
    <property type="match status" value="1"/>
</dbReference>
<evidence type="ECO:0000256" key="2">
    <source>
        <dbReference type="ARBA" id="ARBA00022771"/>
    </source>
</evidence>
<accession>A0AAV9XFG3</accession>
<gene>
    <name evidence="9" type="ORF">TWF694_008693</name>
</gene>
<dbReference type="SUPFAM" id="SSF57850">
    <property type="entry name" value="RING/U-box"/>
    <property type="match status" value="2"/>
</dbReference>
<name>A0AAV9XFG3_9PEZI</name>
<dbReference type="InterPro" id="IPR015947">
    <property type="entry name" value="PUA-like_sf"/>
</dbReference>
<dbReference type="GO" id="GO:0008270">
    <property type="term" value="F:zinc ion binding"/>
    <property type="evidence" value="ECO:0007669"/>
    <property type="project" value="UniProtKB-KW"/>
</dbReference>
<evidence type="ECO:0000313" key="10">
    <source>
        <dbReference type="Proteomes" id="UP001365542"/>
    </source>
</evidence>
<proteinExistence type="predicted"/>
<evidence type="ECO:0000259" key="8">
    <source>
        <dbReference type="PROSITE" id="PS51787"/>
    </source>
</evidence>
<comment type="caution">
    <text evidence="9">The sequence shown here is derived from an EMBL/GenBank/DDBJ whole genome shotgun (WGS) entry which is preliminary data.</text>
</comment>
<dbReference type="CDD" id="cd16514">
    <property type="entry name" value="RING-HC_LONFs_rpt2"/>
    <property type="match status" value="1"/>
</dbReference>
<dbReference type="Gene3D" id="1.20.58.1480">
    <property type="match status" value="1"/>
</dbReference>
<evidence type="ECO:0000256" key="6">
    <source>
        <dbReference type="SAM" id="Phobius"/>
    </source>
</evidence>
<dbReference type="SMART" id="SM00464">
    <property type="entry name" value="LON"/>
    <property type="match status" value="1"/>
</dbReference>
<keyword evidence="10" id="KW-1185">Reference proteome</keyword>
<dbReference type="SMART" id="SM00184">
    <property type="entry name" value="RING"/>
    <property type="match status" value="2"/>
</dbReference>
<keyword evidence="2 4" id="KW-0863">Zinc-finger</keyword>
<evidence type="ECO:0000256" key="4">
    <source>
        <dbReference type="PROSITE-ProRule" id="PRU00175"/>
    </source>
</evidence>
<dbReference type="Gene3D" id="3.30.40.10">
    <property type="entry name" value="Zinc/RING finger domain, C3HC4 (zinc finger)"/>
    <property type="match status" value="2"/>
</dbReference>
<dbReference type="PANTHER" id="PTHR23327">
    <property type="entry name" value="RING FINGER PROTEIN 127"/>
    <property type="match status" value="1"/>
</dbReference>
<dbReference type="InterPro" id="IPR027370">
    <property type="entry name" value="Znf-RING_euk"/>
</dbReference>
<dbReference type="InterPro" id="IPR046336">
    <property type="entry name" value="Lon_prtase_N_sf"/>
</dbReference>
<dbReference type="Gene3D" id="2.30.130.40">
    <property type="entry name" value="LON domain-like"/>
    <property type="match status" value="1"/>
</dbReference>
<feature type="transmembrane region" description="Helical" evidence="6">
    <location>
        <begin position="555"/>
        <end position="578"/>
    </location>
</feature>
<keyword evidence="6" id="KW-0472">Membrane</keyword>
<dbReference type="InterPro" id="IPR003111">
    <property type="entry name" value="Lon_prtase_N"/>
</dbReference>
<feature type="compositionally biased region" description="Polar residues" evidence="5">
    <location>
        <begin position="20"/>
        <end position="30"/>
    </location>
</feature>
<keyword evidence="6" id="KW-0812">Transmembrane</keyword>
<dbReference type="EMBL" id="JAVHJO010000005">
    <property type="protein sequence ID" value="KAK6539849.1"/>
    <property type="molecule type" value="Genomic_DNA"/>
</dbReference>
<feature type="region of interest" description="Disordered" evidence="5">
    <location>
        <begin position="1"/>
        <end position="52"/>
    </location>
</feature>
<dbReference type="AlphaFoldDB" id="A0AAV9XFG3"/>
<dbReference type="PROSITE" id="PS50089">
    <property type="entry name" value="ZF_RING_2"/>
    <property type="match status" value="2"/>
</dbReference>
<evidence type="ECO:0000313" key="9">
    <source>
        <dbReference type="EMBL" id="KAK6539849.1"/>
    </source>
</evidence>
<feature type="transmembrane region" description="Helical" evidence="6">
    <location>
        <begin position="590"/>
        <end position="608"/>
    </location>
</feature>
<reference evidence="9 10" key="1">
    <citation type="submission" date="2019-10" db="EMBL/GenBank/DDBJ databases">
        <authorList>
            <person name="Palmer J.M."/>
        </authorList>
    </citation>
    <scope>NUCLEOTIDE SEQUENCE [LARGE SCALE GENOMIC DNA]</scope>
    <source>
        <strain evidence="9 10">TWF694</strain>
    </source>
</reference>
<evidence type="ECO:0008006" key="11">
    <source>
        <dbReference type="Google" id="ProtNLM"/>
    </source>
</evidence>
<protein>
    <recommendedName>
        <fullName evidence="11">ATP-dependent protease</fullName>
    </recommendedName>
</protein>
<dbReference type="SUPFAM" id="SSF88697">
    <property type="entry name" value="PUA domain-like"/>
    <property type="match status" value="1"/>
</dbReference>
<feature type="domain" description="RING-type" evidence="7">
    <location>
        <begin position="69"/>
        <end position="117"/>
    </location>
</feature>
<evidence type="ECO:0000256" key="1">
    <source>
        <dbReference type="ARBA" id="ARBA00022723"/>
    </source>
</evidence>
<evidence type="ECO:0000256" key="3">
    <source>
        <dbReference type="ARBA" id="ARBA00022833"/>
    </source>
</evidence>
<dbReference type="GO" id="GO:0061630">
    <property type="term" value="F:ubiquitin protein ligase activity"/>
    <property type="evidence" value="ECO:0007669"/>
    <property type="project" value="TreeGrafter"/>
</dbReference>
<dbReference type="InterPro" id="IPR001841">
    <property type="entry name" value="Znf_RING"/>
</dbReference>
<dbReference type="Pfam" id="PF13445">
    <property type="entry name" value="zf-RING_UBOX"/>
    <property type="match status" value="2"/>
</dbReference>
<keyword evidence="6" id="KW-1133">Transmembrane helix</keyword>
<dbReference type="PANTHER" id="PTHR23327:SF42">
    <property type="entry name" value="LON PEPTIDASE N-TERMINAL DOMAIN AND RING FINGER PROTEIN C14F5.10C"/>
    <property type="match status" value="1"/>
</dbReference>
<keyword evidence="3" id="KW-0862">Zinc</keyword>
<keyword evidence="1" id="KW-0479">Metal-binding</keyword>
<dbReference type="Pfam" id="PF02190">
    <property type="entry name" value="LON_substr_bdg"/>
    <property type="match status" value="1"/>
</dbReference>
<evidence type="ECO:0000256" key="5">
    <source>
        <dbReference type="SAM" id="MobiDB-lite"/>
    </source>
</evidence>
<feature type="domain" description="Lon N-terminal" evidence="8">
    <location>
        <begin position="318"/>
        <end position="542"/>
    </location>
</feature>
<feature type="domain" description="RING-type" evidence="7">
    <location>
        <begin position="235"/>
        <end position="273"/>
    </location>
</feature>
<organism evidence="9 10">
    <name type="scientific">Orbilia ellipsospora</name>
    <dbReference type="NCBI Taxonomy" id="2528407"/>
    <lineage>
        <taxon>Eukaryota</taxon>
        <taxon>Fungi</taxon>
        <taxon>Dikarya</taxon>
        <taxon>Ascomycota</taxon>
        <taxon>Pezizomycotina</taxon>
        <taxon>Orbiliomycetes</taxon>
        <taxon>Orbiliales</taxon>
        <taxon>Orbiliaceae</taxon>
        <taxon>Orbilia</taxon>
    </lineage>
</organism>
<dbReference type="InterPro" id="IPR013083">
    <property type="entry name" value="Znf_RING/FYVE/PHD"/>
</dbReference>
<sequence>MNVYPNPEPQLHSEPEKGASDSNLQRNSLGGSDFVTEKKTLANSSPKLRPTFNPESESYLRELIRSLQCKICNQLLRQPLALPCGDTLCRTCIPRLHERRYISYPSQSDRKQGFTCPFEGCHGQEHSIADCSLDITLTNVLTSVEIVLSDSAFSQDSVDTSSFPSSGPGKVQPIPPDKAHIYKVFWAYRIAKDGTLPFTSDFPTPPGIEHSEGATEQEKQHFANLLARLRSDFDCQVCYCPYNSPTTTSCGHTFCKACLERVRDHSNLCPFCRKTLSPYRNISTGCGNKRLTSLVSLLYPQITADKDTQASEGEIVSEQTIPIFACAMTFPQIPMFLHIFEPRYRLMLRRAIEDGTRCFGMVAHRPGSVPPADGDFVAPFTRYGTMLYVTNLQMFPDGRSLVETMGIYRFKIISYSWQDGYPLANIERVEDIPYADEEAMEASERINGSDTDSPTQMFSHLSTQELYQRGFEFVASMRNESVGWFADRILNTYGQPPQDPAIFPFWMATLLPVNEREKYLVLVSTSVRERLKLVMVWIKAMDQKSWRTRYILHRILNRIPTIALVLITIYIFLIKGATNEDQDTQKSDEISHYFIATIIAVIAAAIAFSRF</sequence>